<proteinExistence type="predicted"/>
<sequence length="59" mass="6913">HDFIGDFTTSYRELARGQSQFNVYEVSHLAVLTVQRHVCSLLKHGIPVWEIFRSLYLYA</sequence>
<dbReference type="EMBL" id="JAHRIM010045247">
    <property type="protein sequence ID" value="MEQ2268137.1"/>
    <property type="molecule type" value="Genomic_DNA"/>
</dbReference>
<evidence type="ECO:0000313" key="1">
    <source>
        <dbReference type="EMBL" id="MEQ2268137.1"/>
    </source>
</evidence>
<organism evidence="1 2">
    <name type="scientific">Xenotaenia resolanae</name>
    <dbReference type="NCBI Taxonomy" id="208358"/>
    <lineage>
        <taxon>Eukaryota</taxon>
        <taxon>Metazoa</taxon>
        <taxon>Chordata</taxon>
        <taxon>Craniata</taxon>
        <taxon>Vertebrata</taxon>
        <taxon>Euteleostomi</taxon>
        <taxon>Actinopterygii</taxon>
        <taxon>Neopterygii</taxon>
        <taxon>Teleostei</taxon>
        <taxon>Neoteleostei</taxon>
        <taxon>Acanthomorphata</taxon>
        <taxon>Ovalentaria</taxon>
        <taxon>Atherinomorphae</taxon>
        <taxon>Cyprinodontiformes</taxon>
        <taxon>Goodeidae</taxon>
        <taxon>Xenotaenia</taxon>
    </lineage>
</organism>
<protein>
    <submittedName>
        <fullName evidence="1">Uncharacterized protein</fullName>
    </submittedName>
</protein>
<reference evidence="1 2" key="1">
    <citation type="submission" date="2021-06" db="EMBL/GenBank/DDBJ databases">
        <authorList>
            <person name="Palmer J.M."/>
        </authorList>
    </citation>
    <scope>NUCLEOTIDE SEQUENCE [LARGE SCALE GENOMIC DNA]</scope>
    <source>
        <strain evidence="1 2">XR_2019</strain>
        <tissue evidence="1">Muscle</tissue>
    </source>
</reference>
<dbReference type="Proteomes" id="UP001444071">
    <property type="component" value="Unassembled WGS sequence"/>
</dbReference>
<feature type="non-terminal residue" evidence="1">
    <location>
        <position position="1"/>
    </location>
</feature>
<keyword evidence="2" id="KW-1185">Reference proteome</keyword>
<name>A0ABV0WGM7_9TELE</name>
<evidence type="ECO:0000313" key="2">
    <source>
        <dbReference type="Proteomes" id="UP001444071"/>
    </source>
</evidence>
<accession>A0ABV0WGM7</accession>
<comment type="caution">
    <text evidence="1">The sequence shown here is derived from an EMBL/GenBank/DDBJ whole genome shotgun (WGS) entry which is preliminary data.</text>
</comment>
<gene>
    <name evidence="1" type="ORF">XENORESO_015958</name>
</gene>